<feature type="compositionally biased region" description="Low complexity" evidence="1">
    <location>
        <begin position="42"/>
        <end position="71"/>
    </location>
</feature>
<gene>
    <name evidence="2" type="ORF">AAFH96_36920</name>
</gene>
<keyword evidence="3" id="KW-1185">Reference proteome</keyword>
<proteinExistence type="predicted"/>
<protein>
    <submittedName>
        <fullName evidence="2">Uncharacterized protein</fullName>
    </submittedName>
</protein>
<organism evidence="2 3">
    <name type="scientific">Polymorphospora lycopeni</name>
    <dbReference type="NCBI Taxonomy" id="3140240"/>
    <lineage>
        <taxon>Bacteria</taxon>
        <taxon>Bacillati</taxon>
        <taxon>Actinomycetota</taxon>
        <taxon>Actinomycetes</taxon>
        <taxon>Micromonosporales</taxon>
        <taxon>Micromonosporaceae</taxon>
        <taxon>Polymorphospora</taxon>
    </lineage>
</organism>
<evidence type="ECO:0000313" key="3">
    <source>
        <dbReference type="Proteomes" id="UP001582793"/>
    </source>
</evidence>
<feature type="compositionally biased region" description="Basic residues" evidence="1">
    <location>
        <begin position="1"/>
        <end position="25"/>
    </location>
</feature>
<comment type="caution">
    <text evidence="2">The sequence shown here is derived from an EMBL/GenBank/DDBJ whole genome shotgun (WGS) entry which is preliminary data.</text>
</comment>
<feature type="compositionally biased region" description="Low complexity" evidence="1">
    <location>
        <begin position="78"/>
        <end position="92"/>
    </location>
</feature>
<dbReference type="Proteomes" id="UP001582793">
    <property type="component" value="Unassembled WGS sequence"/>
</dbReference>
<reference evidence="2 3" key="1">
    <citation type="submission" date="2024-04" db="EMBL/GenBank/DDBJ databases">
        <title>Polymorphospora sp. isolated from Baiyangdian Lake in Xiong'an New Area.</title>
        <authorList>
            <person name="Zhang X."/>
            <person name="Liu J."/>
        </authorList>
    </citation>
    <scope>NUCLEOTIDE SEQUENCE [LARGE SCALE GENOMIC DNA]</scope>
    <source>
        <strain evidence="2 3">2-325</strain>
    </source>
</reference>
<name>A0ABV5D3I7_9ACTN</name>
<evidence type="ECO:0000313" key="2">
    <source>
        <dbReference type="EMBL" id="MFB6398606.1"/>
    </source>
</evidence>
<sequence length="123" mass="12795">MVPAVRVRRRRPSGVPGRRVRRRHSNQPVPAARTGTSRYHQDSAQAAALDEAAAPGSGATDTAADSRSAAGWPDSVTVRRSTPPGSSSGSGSRVDESTGSPNSPSTRTAWVGAVRVLPVLRTV</sequence>
<dbReference type="EMBL" id="JBCGDC010000299">
    <property type="protein sequence ID" value="MFB6398606.1"/>
    <property type="molecule type" value="Genomic_DNA"/>
</dbReference>
<feature type="region of interest" description="Disordered" evidence="1">
    <location>
        <begin position="1"/>
        <end position="108"/>
    </location>
</feature>
<accession>A0ABV5D3I7</accession>
<evidence type="ECO:0000256" key="1">
    <source>
        <dbReference type="SAM" id="MobiDB-lite"/>
    </source>
</evidence>
<feature type="compositionally biased region" description="Polar residues" evidence="1">
    <location>
        <begin position="97"/>
        <end position="108"/>
    </location>
</feature>